<dbReference type="OrthoDB" id="288590at2759"/>
<evidence type="ECO:0000256" key="2">
    <source>
        <dbReference type="ARBA" id="ARBA00022723"/>
    </source>
</evidence>
<dbReference type="Gene3D" id="2.60.120.330">
    <property type="entry name" value="B-lactam Antibiotic, Isopenicillin N Synthase, Chain"/>
    <property type="match status" value="1"/>
</dbReference>
<comment type="caution">
    <text evidence="7">The sequence shown here is derived from an EMBL/GenBank/DDBJ whole genome shotgun (WGS) entry which is preliminary data.</text>
</comment>
<keyword evidence="2 5" id="KW-0479">Metal-binding</keyword>
<keyword evidence="5" id="KW-0560">Oxidoreductase</keyword>
<sequence>MSKLMDPNIEDRKMNAEKELGWGKSLPVPSVQEMVKNDSEGVPERYIKEYQDWPIDSTFSPNMFDNIPVINFALLVSGDGDELNKLDSACKEWGFFQLINHGVEVEVLSNMKAAVAAFFDLPLEDKKKYAMAENDIQGYGQVHVVSEHQKLDWCDMSFLITQPPEYRNFKFWPTTLPGFKEAVDEYSKEVEKVSVEICECLSRLMGLDKHGLKRLHGVMKQSMRLNYYPRCSRPDLVLGVSPHSDGGSITFLLQDDEITALQIKYKERWLPVKPIPNALVVNVGDALEAWSNGVYRSIEHRAVTNTKKERISIATFVLPDEGAQIGPVESMMVDRPRLYRNVKFLDYLKQLLDKKLDGKSHTSFLKLEKEL</sequence>
<dbReference type="EMBL" id="JAEACU010000003">
    <property type="protein sequence ID" value="KAH7537164.1"/>
    <property type="molecule type" value="Genomic_DNA"/>
</dbReference>
<keyword evidence="3" id="KW-0847">Vitamin C</keyword>
<evidence type="ECO:0000256" key="1">
    <source>
        <dbReference type="ARBA" id="ARBA00008056"/>
    </source>
</evidence>
<dbReference type="Proteomes" id="UP000813462">
    <property type="component" value="Unassembled WGS sequence"/>
</dbReference>
<reference evidence="7" key="1">
    <citation type="journal article" date="2021" name="Front. Plant Sci.">
        <title>Chromosome-Scale Genome Assembly for Chinese Sour Jujube and Insights Into Its Genome Evolution and Domestication Signature.</title>
        <authorList>
            <person name="Shen L.-Y."/>
            <person name="Luo H."/>
            <person name="Wang X.-L."/>
            <person name="Wang X.-M."/>
            <person name="Qiu X.-J."/>
            <person name="Liu H."/>
            <person name="Zhou S.-S."/>
            <person name="Jia K.-H."/>
            <person name="Nie S."/>
            <person name="Bao Y.-T."/>
            <person name="Zhang R.-G."/>
            <person name="Yun Q.-Z."/>
            <person name="Chai Y.-H."/>
            <person name="Lu J.-Y."/>
            <person name="Li Y."/>
            <person name="Zhao S.-W."/>
            <person name="Mao J.-F."/>
            <person name="Jia S.-G."/>
            <person name="Mao Y.-M."/>
        </authorList>
    </citation>
    <scope>NUCLEOTIDE SEQUENCE</scope>
    <source>
        <strain evidence="7">AT0</strain>
        <tissue evidence="7">Leaf</tissue>
    </source>
</reference>
<dbReference type="InterPro" id="IPR050295">
    <property type="entry name" value="Plant_2OG-oxidoreductases"/>
</dbReference>
<accession>A0A978VNN9</accession>
<evidence type="ECO:0000313" key="8">
    <source>
        <dbReference type="Proteomes" id="UP000813462"/>
    </source>
</evidence>
<dbReference type="PANTHER" id="PTHR47991">
    <property type="entry name" value="OXOGLUTARATE/IRON-DEPENDENT DIOXYGENASE"/>
    <property type="match status" value="1"/>
</dbReference>
<name>A0A978VNN9_ZIZJJ</name>
<dbReference type="GO" id="GO:0031418">
    <property type="term" value="F:L-ascorbic acid binding"/>
    <property type="evidence" value="ECO:0007669"/>
    <property type="project" value="UniProtKB-KW"/>
</dbReference>
<evidence type="ECO:0000256" key="5">
    <source>
        <dbReference type="RuleBase" id="RU003682"/>
    </source>
</evidence>
<evidence type="ECO:0000313" key="7">
    <source>
        <dbReference type="EMBL" id="KAH7537164.1"/>
    </source>
</evidence>
<proteinExistence type="inferred from homology"/>
<dbReference type="InterPro" id="IPR027443">
    <property type="entry name" value="IPNS-like_sf"/>
</dbReference>
<dbReference type="GO" id="GO:0046872">
    <property type="term" value="F:metal ion binding"/>
    <property type="evidence" value="ECO:0007669"/>
    <property type="project" value="UniProtKB-KW"/>
</dbReference>
<dbReference type="Pfam" id="PF03171">
    <property type="entry name" value="2OG-FeII_Oxy"/>
    <property type="match status" value="1"/>
</dbReference>
<evidence type="ECO:0000256" key="4">
    <source>
        <dbReference type="ARBA" id="ARBA00023004"/>
    </source>
</evidence>
<dbReference type="GO" id="GO:0016491">
    <property type="term" value="F:oxidoreductase activity"/>
    <property type="evidence" value="ECO:0007669"/>
    <property type="project" value="UniProtKB-KW"/>
</dbReference>
<dbReference type="InterPro" id="IPR026992">
    <property type="entry name" value="DIOX_N"/>
</dbReference>
<comment type="similarity">
    <text evidence="1 5">Belongs to the iron/ascorbate-dependent oxidoreductase family.</text>
</comment>
<dbReference type="FunFam" id="2.60.120.330:FF:000079">
    <property type="entry name" value="Protein SRG1"/>
    <property type="match status" value="1"/>
</dbReference>
<protein>
    <recommendedName>
        <fullName evidence="6">Fe2OG dioxygenase domain-containing protein</fullName>
    </recommendedName>
</protein>
<dbReference type="Pfam" id="PF14226">
    <property type="entry name" value="DIOX_N"/>
    <property type="match status" value="1"/>
</dbReference>
<evidence type="ECO:0000259" key="6">
    <source>
        <dbReference type="PROSITE" id="PS51471"/>
    </source>
</evidence>
<dbReference type="InterPro" id="IPR005123">
    <property type="entry name" value="Oxoglu/Fe-dep_dioxygenase_dom"/>
</dbReference>
<dbReference type="SUPFAM" id="SSF51197">
    <property type="entry name" value="Clavaminate synthase-like"/>
    <property type="match status" value="1"/>
</dbReference>
<gene>
    <name evidence="7" type="ORF">FEM48_Zijuj03G0062900</name>
</gene>
<organism evidence="7 8">
    <name type="scientific">Ziziphus jujuba var. spinosa</name>
    <dbReference type="NCBI Taxonomy" id="714518"/>
    <lineage>
        <taxon>Eukaryota</taxon>
        <taxon>Viridiplantae</taxon>
        <taxon>Streptophyta</taxon>
        <taxon>Embryophyta</taxon>
        <taxon>Tracheophyta</taxon>
        <taxon>Spermatophyta</taxon>
        <taxon>Magnoliopsida</taxon>
        <taxon>eudicotyledons</taxon>
        <taxon>Gunneridae</taxon>
        <taxon>Pentapetalae</taxon>
        <taxon>rosids</taxon>
        <taxon>fabids</taxon>
        <taxon>Rosales</taxon>
        <taxon>Rhamnaceae</taxon>
        <taxon>Paliureae</taxon>
        <taxon>Ziziphus</taxon>
    </lineage>
</organism>
<evidence type="ECO:0000256" key="3">
    <source>
        <dbReference type="ARBA" id="ARBA00022896"/>
    </source>
</evidence>
<feature type="domain" description="Fe2OG dioxygenase" evidence="6">
    <location>
        <begin position="219"/>
        <end position="319"/>
    </location>
</feature>
<dbReference type="PROSITE" id="PS51471">
    <property type="entry name" value="FE2OG_OXY"/>
    <property type="match status" value="1"/>
</dbReference>
<keyword evidence="4 5" id="KW-0408">Iron</keyword>
<dbReference type="AlphaFoldDB" id="A0A978VNN9"/>
<dbReference type="InterPro" id="IPR044861">
    <property type="entry name" value="IPNS-like_FE2OG_OXY"/>
</dbReference>